<gene>
    <name evidence="1" type="ORF">C0Q88_25445</name>
</gene>
<name>A0A2N4TJ71_RALPI</name>
<evidence type="ECO:0000313" key="1">
    <source>
        <dbReference type="EMBL" id="PLC39753.1"/>
    </source>
</evidence>
<dbReference type="OrthoDB" id="9806505at2"/>
<comment type="caution">
    <text evidence="1">The sequence shown here is derived from an EMBL/GenBank/DDBJ whole genome shotgun (WGS) entry which is preliminary data.</text>
</comment>
<organism evidence="1 2">
    <name type="scientific">Ralstonia pickettii</name>
    <name type="common">Burkholderia pickettii</name>
    <dbReference type="NCBI Taxonomy" id="329"/>
    <lineage>
        <taxon>Bacteria</taxon>
        <taxon>Pseudomonadati</taxon>
        <taxon>Pseudomonadota</taxon>
        <taxon>Betaproteobacteria</taxon>
        <taxon>Burkholderiales</taxon>
        <taxon>Burkholderiaceae</taxon>
        <taxon>Ralstonia</taxon>
    </lineage>
</organism>
<sequence>MEKKLIVYYSRTGTARQVAEQMAAQSGWQLAEVTDEHPRAGFLGDARCVIETVFHARAKYRYEGPPLDDVEHVVVIAPIWMGHLASPMRDFLADQLPGSTHLSVICVMAARGAFRAVEEIMRITATIPAPVLALFQQDVQSGLSQEEVAGFIDQVKTAGRWEQSRQRPAWLSPTEA</sequence>
<dbReference type="AlphaFoldDB" id="A0A2N4TJ71"/>
<dbReference type="EMBL" id="PKQE01000010">
    <property type="protein sequence ID" value="PLC39753.1"/>
    <property type="molecule type" value="Genomic_DNA"/>
</dbReference>
<dbReference type="Gene3D" id="3.40.50.360">
    <property type="match status" value="1"/>
</dbReference>
<evidence type="ECO:0000313" key="2">
    <source>
        <dbReference type="Proteomes" id="UP000234456"/>
    </source>
</evidence>
<accession>A0A2N4TJ71</accession>
<proteinExistence type="predicted"/>
<protein>
    <recommendedName>
        <fullName evidence="3">Flavodoxin</fullName>
    </recommendedName>
</protein>
<evidence type="ECO:0008006" key="3">
    <source>
        <dbReference type="Google" id="ProtNLM"/>
    </source>
</evidence>
<dbReference type="Proteomes" id="UP000234456">
    <property type="component" value="Unassembled WGS sequence"/>
</dbReference>
<dbReference type="RefSeq" id="WP_102067655.1">
    <property type="nucleotide sequence ID" value="NZ_PKQE01000010.1"/>
</dbReference>
<dbReference type="SUPFAM" id="SSF52218">
    <property type="entry name" value="Flavoproteins"/>
    <property type="match status" value="1"/>
</dbReference>
<dbReference type="InterPro" id="IPR029039">
    <property type="entry name" value="Flavoprotein-like_sf"/>
</dbReference>
<reference evidence="1 2" key="1">
    <citation type="submission" date="2017-12" db="EMBL/GenBank/DDBJ databases">
        <title>Draft genome sequence of Ralstonia pickettii 52.</title>
        <authorList>
            <person name="Zheng B."/>
        </authorList>
    </citation>
    <scope>NUCLEOTIDE SEQUENCE [LARGE SCALE GENOMIC DNA]</scope>
    <source>
        <strain evidence="1 2">52</strain>
    </source>
</reference>